<evidence type="ECO:0000313" key="2">
    <source>
        <dbReference type="EMBL" id="KXN65718.1"/>
    </source>
</evidence>
<evidence type="ECO:0000256" key="1">
    <source>
        <dbReference type="SAM" id="SignalP"/>
    </source>
</evidence>
<protein>
    <recommendedName>
        <fullName evidence="4">Galactose oxidase</fullName>
    </recommendedName>
</protein>
<proteinExistence type="predicted"/>
<dbReference type="EMBL" id="KQ964827">
    <property type="protein sequence ID" value="KXN65718.1"/>
    <property type="molecule type" value="Genomic_DNA"/>
</dbReference>
<dbReference type="Gene3D" id="2.120.10.80">
    <property type="entry name" value="Kelch-type beta propeller"/>
    <property type="match status" value="1"/>
</dbReference>
<dbReference type="AlphaFoldDB" id="A0A137NSI6"/>
<dbReference type="InterPro" id="IPR015915">
    <property type="entry name" value="Kelch-typ_b-propeller"/>
</dbReference>
<dbReference type="SUPFAM" id="SSF117281">
    <property type="entry name" value="Kelch motif"/>
    <property type="match status" value="1"/>
</dbReference>
<feature type="chain" id="PRO_5007293979" description="Galactose oxidase" evidence="1">
    <location>
        <begin position="23"/>
        <end position="473"/>
    </location>
</feature>
<name>A0A137NSI6_CONC2</name>
<organism evidence="2 3">
    <name type="scientific">Conidiobolus coronatus (strain ATCC 28846 / CBS 209.66 / NRRL 28638)</name>
    <name type="common">Delacroixia coronata</name>
    <dbReference type="NCBI Taxonomy" id="796925"/>
    <lineage>
        <taxon>Eukaryota</taxon>
        <taxon>Fungi</taxon>
        <taxon>Fungi incertae sedis</taxon>
        <taxon>Zoopagomycota</taxon>
        <taxon>Entomophthoromycotina</taxon>
        <taxon>Entomophthoromycetes</taxon>
        <taxon>Entomophthorales</taxon>
        <taxon>Ancylistaceae</taxon>
        <taxon>Conidiobolus</taxon>
    </lineage>
</organism>
<evidence type="ECO:0008006" key="4">
    <source>
        <dbReference type="Google" id="ProtNLM"/>
    </source>
</evidence>
<keyword evidence="1" id="KW-0732">Signal</keyword>
<dbReference type="Proteomes" id="UP000070444">
    <property type="component" value="Unassembled WGS sequence"/>
</dbReference>
<sequence length="473" mass="54776">MQFTVFLINLFSTFFGLKLSFSTTIRDNKLYTIYNNYKSQKLEIAAYQLNNGIISDISSNGRSYELLSINSLFKFTFLDVPKNLQDDNKLWLVADQEGPVNIDIENPYSNWMGYIDLTDMSLKPIPSIIKNLKSDRFPIFWFTRSIVTSNHESSLYIIGGSPYTDKNHIVTYSNIFYKYNFTTSDWVNMASISNGFIYPINYHSTLAVDNRFLYVLGGRSIYNSTVDSNSTFDSDMKLVDSKYLKETTPFNIWIYDIYEKIWKFNNIDIDIFDRGLLNIDIYGYYPQYYKENIYLVGAGLSNPKFYRPNNITKFGMLDIKTKKWIWAPLINEDGSSYNHKEVFRDSILFNDQLILISAEMYGNCELSLHVFDLSIKRMKTTLNVHNTDIIESNNETKDGYHQLPIYAIALIITNPNNSTCIINNSIQIIWSNPDNPSIEQVLSGGRNEGFYDNIDLSSTLSSYKMMPQNNMPN</sequence>
<keyword evidence="3" id="KW-1185">Reference proteome</keyword>
<feature type="signal peptide" evidence="1">
    <location>
        <begin position="1"/>
        <end position="22"/>
    </location>
</feature>
<accession>A0A137NSI6</accession>
<gene>
    <name evidence="2" type="ORF">CONCODRAFT_12622</name>
</gene>
<reference evidence="2 3" key="1">
    <citation type="journal article" date="2015" name="Genome Biol. Evol.">
        <title>Phylogenomic analyses indicate that early fungi evolved digesting cell walls of algal ancestors of land plants.</title>
        <authorList>
            <person name="Chang Y."/>
            <person name="Wang S."/>
            <person name="Sekimoto S."/>
            <person name="Aerts A.L."/>
            <person name="Choi C."/>
            <person name="Clum A."/>
            <person name="LaButti K.M."/>
            <person name="Lindquist E.A."/>
            <person name="Yee Ngan C."/>
            <person name="Ohm R.A."/>
            <person name="Salamov A.A."/>
            <person name="Grigoriev I.V."/>
            <person name="Spatafora J.W."/>
            <person name="Berbee M.L."/>
        </authorList>
    </citation>
    <scope>NUCLEOTIDE SEQUENCE [LARGE SCALE GENOMIC DNA]</scope>
    <source>
        <strain evidence="2 3">NRRL 28638</strain>
    </source>
</reference>
<evidence type="ECO:0000313" key="3">
    <source>
        <dbReference type="Proteomes" id="UP000070444"/>
    </source>
</evidence>
<dbReference type="OrthoDB" id="432528at2759"/>